<name>A0ACD3AXH0_9AGAR</name>
<dbReference type="Proteomes" id="UP000308600">
    <property type="component" value="Unassembled WGS sequence"/>
</dbReference>
<organism evidence="1 2">
    <name type="scientific">Pluteus cervinus</name>
    <dbReference type="NCBI Taxonomy" id="181527"/>
    <lineage>
        <taxon>Eukaryota</taxon>
        <taxon>Fungi</taxon>
        <taxon>Dikarya</taxon>
        <taxon>Basidiomycota</taxon>
        <taxon>Agaricomycotina</taxon>
        <taxon>Agaricomycetes</taxon>
        <taxon>Agaricomycetidae</taxon>
        <taxon>Agaricales</taxon>
        <taxon>Pluteineae</taxon>
        <taxon>Pluteaceae</taxon>
        <taxon>Pluteus</taxon>
    </lineage>
</organism>
<dbReference type="EMBL" id="ML208313">
    <property type="protein sequence ID" value="TFK70425.1"/>
    <property type="molecule type" value="Genomic_DNA"/>
</dbReference>
<reference evidence="1 2" key="1">
    <citation type="journal article" date="2019" name="Nat. Ecol. Evol.">
        <title>Megaphylogeny resolves global patterns of mushroom evolution.</title>
        <authorList>
            <person name="Varga T."/>
            <person name="Krizsan K."/>
            <person name="Foldi C."/>
            <person name="Dima B."/>
            <person name="Sanchez-Garcia M."/>
            <person name="Sanchez-Ramirez S."/>
            <person name="Szollosi G.J."/>
            <person name="Szarkandi J.G."/>
            <person name="Papp V."/>
            <person name="Albert L."/>
            <person name="Andreopoulos W."/>
            <person name="Angelini C."/>
            <person name="Antonin V."/>
            <person name="Barry K.W."/>
            <person name="Bougher N.L."/>
            <person name="Buchanan P."/>
            <person name="Buyck B."/>
            <person name="Bense V."/>
            <person name="Catcheside P."/>
            <person name="Chovatia M."/>
            <person name="Cooper J."/>
            <person name="Damon W."/>
            <person name="Desjardin D."/>
            <person name="Finy P."/>
            <person name="Geml J."/>
            <person name="Haridas S."/>
            <person name="Hughes K."/>
            <person name="Justo A."/>
            <person name="Karasinski D."/>
            <person name="Kautmanova I."/>
            <person name="Kiss B."/>
            <person name="Kocsube S."/>
            <person name="Kotiranta H."/>
            <person name="LaButti K.M."/>
            <person name="Lechner B.E."/>
            <person name="Liimatainen K."/>
            <person name="Lipzen A."/>
            <person name="Lukacs Z."/>
            <person name="Mihaltcheva S."/>
            <person name="Morgado L.N."/>
            <person name="Niskanen T."/>
            <person name="Noordeloos M.E."/>
            <person name="Ohm R.A."/>
            <person name="Ortiz-Santana B."/>
            <person name="Ovrebo C."/>
            <person name="Racz N."/>
            <person name="Riley R."/>
            <person name="Savchenko A."/>
            <person name="Shiryaev A."/>
            <person name="Soop K."/>
            <person name="Spirin V."/>
            <person name="Szebenyi C."/>
            <person name="Tomsovsky M."/>
            <person name="Tulloss R.E."/>
            <person name="Uehling J."/>
            <person name="Grigoriev I.V."/>
            <person name="Vagvolgyi C."/>
            <person name="Papp T."/>
            <person name="Martin F.M."/>
            <person name="Miettinen O."/>
            <person name="Hibbett D.S."/>
            <person name="Nagy L.G."/>
        </authorList>
    </citation>
    <scope>NUCLEOTIDE SEQUENCE [LARGE SCALE GENOMIC DNA]</scope>
    <source>
        <strain evidence="1 2">NL-1719</strain>
    </source>
</reference>
<evidence type="ECO:0000313" key="2">
    <source>
        <dbReference type="Proteomes" id="UP000308600"/>
    </source>
</evidence>
<accession>A0ACD3AXH0</accession>
<gene>
    <name evidence="1" type="ORF">BDN72DRAFT_838864</name>
</gene>
<protein>
    <submittedName>
        <fullName evidence="1">Uncharacterized protein</fullName>
    </submittedName>
</protein>
<keyword evidence="2" id="KW-1185">Reference proteome</keyword>
<evidence type="ECO:0000313" key="1">
    <source>
        <dbReference type="EMBL" id="TFK70425.1"/>
    </source>
</evidence>
<proteinExistence type="predicted"/>
<sequence length="512" mass="57037">MSTTALVSTQGASACTTALGNPDILGHIFSFVLPAYAPVFSDLEHLAFICKDFLEQILNYTWAQLGSLLPLLSILPAFQISGSRHGICGTVSEAEWSRFHYYSRRVKVLFYLPVGGPLGRVSPSASLRLAQLRSKPLLPALRQLVVVAYEELDLPWMYLGLTPTLETVHIAGAKNVSSEETGFFLSAVADNVPALSAFTFGTQQHQEGKALSSVSRLLNLHDLKIIGMPCPDNLFRQMGNMTNLTNLSIELSTIPIDLLDTPFDSLRQLSISSPLNIINNILQQLSAPRLASLTMSATPPLQGHLTRKQMLHCLPSLRDCLSTLVNQWYKTLKELVITDTCNWNQPEGTADFVDPLTRLDKLEHVDLRPAKLALSYDNLFTIGACHCWPKITHLSLPWPGEHHTKALTLHELGTLAELCPLLDYLQIYLDVSFVQPFVPRPPTFSQLRTLSVGSATGLEGINETLKVARLLDHYFHFLQEIEGHESHNKRSWCQIMDVIRVFRSVRAEPSRD</sequence>